<proteinExistence type="predicted"/>
<organism evidence="2 3">
    <name type="scientific">Diversispora eburnea</name>
    <dbReference type="NCBI Taxonomy" id="1213867"/>
    <lineage>
        <taxon>Eukaryota</taxon>
        <taxon>Fungi</taxon>
        <taxon>Fungi incertae sedis</taxon>
        <taxon>Mucoromycota</taxon>
        <taxon>Glomeromycotina</taxon>
        <taxon>Glomeromycetes</taxon>
        <taxon>Diversisporales</taxon>
        <taxon>Diversisporaceae</taxon>
        <taxon>Diversispora</taxon>
    </lineage>
</organism>
<comment type="caution">
    <text evidence="2">The sequence shown here is derived from an EMBL/GenBank/DDBJ whole genome shotgun (WGS) entry which is preliminary data.</text>
</comment>
<protein>
    <submittedName>
        <fullName evidence="2">3869_t:CDS:1</fullName>
    </submittedName>
</protein>
<evidence type="ECO:0000313" key="2">
    <source>
        <dbReference type="EMBL" id="CAG8464523.1"/>
    </source>
</evidence>
<evidence type="ECO:0000313" key="3">
    <source>
        <dbReference type="Proteomes" id="UP000789706"/>
    </source>
</evidence>
<reference evidence="2" key="1">
    <citation type="submission" date="2021-06" db="EMBL/GenBank/DDBJ databases">
        <authorList>
            <person name="Kallberg Y."/>
            <person name="Tangrot J."/>
            <person name="Rosling A."/>
        </authorList>
    </citation>
    <scope>NUCLEOTIDE SEQUENCE</scope>
    <source>
        <strain evidence="2">AZ414A</strain>
    </source>
</reference>
<dbReference type="AlphaFoldDB" id="A0A9N8VY93"/>
<feature type="compositionally biased region" description="Basic residues" evidence="1">
    <location>
        <begin position="18"/>
        <end position="27"/>
    </location>
</feature>
<gene>
    <name evidence="2" type="ORF">DEBURN_LOCUS2850</name>
</gene>
<feature type="compositionally biased region" description="Polar residues" evidence="1">
    <location>
        <begin position="1"/>
        <end position="17"/>
    </location>
</feature>
<dbReference type="EMBL" id="CAJVPK010000165">
    <property type="protein sequence ID" value="CAG8464523.1"/>
    <property type="molecule type" value="Genomic_DNA"/>
</dbReference>
<name>A0A9N8VY93_9GLOM</name>
<sequence>MDKTTSNRAWKSNSNNRQYKRISRKNSRKVDDPNMELLRWAEIMTLVQDVYSKPFVVPEDEWNKYVDKASQITKDVLIDSIVNYIYDNNLTSFRLSWISQEPIFVTYCEYILRHQYYEDPTDDLISVLLKRSLSELVNENFLTFADKKTLLYEVKGEYVDYNN</sequence>
<evidence type="ECO:0000256" key="1">
    <source>
        <dbReference type="SAM" id="MobiDB-lite"/>
    </source>
</evidence>
<dbReference type="Gene3D" id="2.40.50.140">
    <property type="entry name" value="Nucleic acid-binding proteins"/>
    <property type="match status" value="1"/>
</dbReference>
<accession>A0A9N8VY93</accession>
<dbReference type="InterPro" id="IPR012340">
    <property type="entry name" value="NA-bd_OB-fold"/>
</dbReference>
<keyword evidence="3" id="KW-1185">Reference proteome</keyword>
<dbReference type="Proteomes" id="UP000789706">
    <property type="component" value="Unassembled WGS sequence"/>
</dbReference>
<dbReference type="OrthoDB" id="77828at2759"/>
<feature type="region of interest" description="Disordered" evidence="1">
    <location>
        <begin position="1"/>
        <end position="27"/>
    </location>
</feature>